<name>A0A1V4JHX5_PATFA</name>
<feature type="region of interest" description="Disordered" evidence="1">
    <location>
        <begin position="1"/>
        <end position="38"/>
    </location>
</feature>
<evidence type="ECO:0000313" key="2">
    <source>
        <dbReference type="EMBL" id="OPJ71768.1"/>
    </source>
</evidence>
<dbReference type="Proteomes" id="UP000190648">
    <property type="component" value="Unassembled WGS sequence"/>
</dbReference>
<proteinExistence type="predicted"/>
<dbReference type="AlphaFoldDB" id="A0A1V4JHX5"/>
<organism evidence="2 3">
    <name type="scientific">Patagioenas fasciata monilis</name>
    <dbReference type="NCBI Taxonomy" id="372326"/>
    <lineage>
        <taxon>Eukaryota</taxon>
        <taxon>Metazoa</taxon>
        <taxon>Chordata</taxon>
        <taxon>Craniata</taxon>
        <taxon>Vertebrata</taxon>
        <taxon>Euteleostomi</taxon>
        <taxon>Archelosauria</taxon>
        <taxon>Archosauria</taxon>
        <taxon>Dinosauria</taxon>
        <taxon>Saurischia</taxon>
        <taxon>Theropoda</taxon>
        <taxon>Coelurosauria</taxon>
        <taxon>Aves</taxon>
        <taxon>Neognathae</taxon>
        <taxon>Neoaves</taxon>
        <taxon>Columbimorphae</taxon>
        <taxon>Columbiformes</taxon>
        <taxon>Columbidae</taxon>
        <taxon>Patagioenas</taxon>
    </lineage>
</organism>
<sequence>MGTEPRCYGGGINAFPGSGTSDGSVEWKNSEGTPRHFCSDRPIIRMERQRTHHGTALSDSDPGRELRNEGVQNLEWCRASVAESTSESKSSDFLAITRSPRLLFSVALPVGLAESARGVQDRGTPRKHTYVMQYSLFSGLLILF</sequence>
<comment type="caution">
    <text evidence="2">The sequence shown here is derived from an EMBL/GenBank/DDBJ whole genome shotgun (WGS) entry which is preliminary data.</text>
</comment>
<protein>
    <submittedName>
        <fullName evidence="2">Uncharacterized protein</fullName>
    </submittedName>
</protein>
<accession>A0A1V4JHX5</accession>
<dbReference type="EMBL" id="LSYS01007350">
    <property type="protein sequence ID" value="OPJ71768.1"/>
    <property type="molecule type" value="Genomic_DNA"/>
</dbReference>
<evidence type="ECO:0000313" key="3">
    <source>
        <dbReference type="Proteomes" id="UP000190648"/>
    </source>
</evidence>
<evidence type="ECO:0000256" key="1">
    <source>
        <dbReference type="SAM" id="MobiDB-lite"/>
    </source>
</evidence>
<gene>
    <name evidence="2" type="ORF">AV530_020045</name>
</gene>
<keyword evidence="3" id="KW-1185">Reference proteome</keyword>
<reference evidence="2 3" key="1">
    <citation type="submission" date="2016-02" db="EMBL/GenBank/DDBJ databases">
        <title>Band-tailed pigeon sequencing and assembly.</title>
        <authorList>
            <person name="Soares A.E."/>
            <person name="Novak B.J."/>
            <person name="Rice E.S."/>
            <person name="O'Connell B."/>
            <person name="Chang D."/>
            <person name="Weber S."/>
            <person name="Shapiro B."/>
        </authorList>
    </citation>
    <scope>NUCLEOTIDE SEQUENCE [LARGE SCALE GENOMIC DNA]</scope>
    <source>
        <strain evidence="2">BTP2013</strain>
        <tissue evidence="2">Blood</tissue>
    </source>
</reference>